<organism evidence="1 2">
    <name type="scientific">Scortum barcoo</name>
    <name type="common">barcoo grunter</name>
    <dbReference type="NCBI Taxonomy" id="214431"/>
    <lineage>
        <taxon>Eukaryota</taxon>
        <taxon>Metazoa</taxon>
        <taxon>Chordata</taxon>
        <taxon>Craniata</taxon>
        <taxon>Vertebrata</taxon>
        <taxon>Euteleostomi</taxon>
        <taxon>Actinopterygii</taxon>
        <taxon>Neopterygii</taxon>
        <taxon>Teleostei</taxon>
        <taxon>Neoteleostei</taxon>
        <taxon>Acanthomorphata</taxon>
        <taxon>Eupercaria</taxon>
        <taxon>Centrarchiformes</taxon>
        <taxon>Terapontoidei</taxon>
        <taxon>Terapontidae</taxon>
        <taxon>Scortum</taxon>
    </lineage>
</organism>
<dbReference type="Proteomes" id="UP000831701">
    <property type="component" value="Chromosome 22"/>
</dbReference>
<evidence type="ECO:0000313" key="1">
    <source>
        <dbReference type="EMBL" id="KAI3354504.1"/>
    </source>
</evidence>
<dbReference type="EMBL" id="CM041552">
    <property type="protein sequence ID" value="KAI3354504.1"/>
    <property type="molecule type" value="Genomic_DNA"/>
</dbReference>
<accession>A0ACB8VGD0</accession>
<gene>
    <name evidence="1" type="ORF">L3Q82_019014</name>
</gene>
<proteinExistence type="predicted"/>
<evidence type="ECO:0000313" key="2">
    <source>
        <dbReference type="Proteomes" id="UP000831701"/>
    </source>
</evidence>
<feature type="non-terminal residue" evidence="1">
    <location>
        <position position="1"/>
    </location>
</feature>
<comment type="caution">
    <text evidence="1">The sequence shown here is derived from an EMBL/GenBank/DDBJ whole genome shotgun (WGS) entry which is preliminary data.</text>
</comment>
<reference evidence="1" key="1">
    <citation type="submission" date="2022-04" db="EMBL/GenBank/DDBJ databases">
        <title>Jade perch genome.</title>
        <authorList>
            <person name="Chao B."/>
        </authorList>
    </citation>
    <scope>NUCLEOTIDE SEQUENCE</scope>
    <source>
        <strain evidence="1">CB-2022</strain>
    </source>
</reference>
<name>A0ACB8VGD0_9TELE</name>
<sequence>PSFPPGQPPSVVFATPPPPQMNPTPQPRQPYYANRASLPPSSGPRGVPPSSGPRPVTPAHVYQPGPGSQMMMIPGQQLSFPSSPQGPAYFIPGQYRSATYVTTPQQYPVPTGTPGFYPGTSPAEYGTYAGAYYPAQPQFPPSVPAAPVIMNPAPQQQQPPPQPPQHIPTKRERKQIRIRDPNQGGRDITEEIMSGGRSGSTPTPPQTAISGSESTAVAQANGESVPAAATPTVVRPDDRGKPTPPPLSKTPEPAKGDPIPTEATSSDTNTKPPSPPSPPSSPSPPLLSEADDTRLDTINTLAPSGPVADVMDAPPLPREPTPPAQSAPEVPAYPAPLPDPVPTSAAQDKKDKKDKKATEAEEEVVKEEEAKAEETKAEEAVASLDTPLLPHSTANGVAEVEPESLTVVLPPGHLEAPLESPIAQPEELRLPNGLPLPAPQDPEVPTISTAERDDSPIAEPDISEQPVVQTSTAITEAAPTPVVQAAPAPVDQPAPAPVDQPAPAPVDQPAPAIDEIPADPVAQAGPVQAEVQDTVPPVVPDSKEESPVPQSTAKEEKPSPAETISIADSTPETVPTPPPPTADEREDTPPPQTVTPALVETTMQAAVSVPKKKRKMKDLNKKEAVGDLLDAFKEEQVVAPPEPELAPAPVPETQPPAASPPATEEADLTWEDKEDKLDAENIQPDTPEPTATDKKYQYKEEQWMPINPEEKKKYDREFLLGFQFISASMNKPEGLPAISDVVLDKANKTPLRQLDPSRLPGMNCGPDFTPSFANLGRPGMGGGGRGPPPGMGIGVGGPRRSQQMQRKEPRKIITSMSLSDDVQLNKAEKAWKPSTKKVRARGQDEPEENDPEKMKTEELFKRVRSILNKLTPQKFQQLMKQVTDLTIDTEERLKGVIDLTFEKAISEPDFSVAYANMCRCLMGLKVQTTDKPGVTVNFRNLLLNRCQKEFEKDKDDDEIFEKKQKELEAASEGEKQRLIEELQESKDKARRRSLGNIKFIGELFKLKMLTEVIMHDCIVKLLKNHDEESLECLCRLLSTIGKDLDFEKAKPRMDQYFNQMEKIIKERKTTSRIRFMLQDVLDLRRSNWVPRRGDQGPKTIDQIHKDAELEEHREQMKVQQALVSKKESGGGPGGRMGGGRGGPHTPGRGAPPQDEGWNTVPISKNRPIDTSRLSKITKTPVLDFNNQLLAPGGKGTWGSWGKGSSGGTSAKPAESGSEPGGRPATSTLNRFSALQQPSSSSSSSLDSDRRVPQRNSSSRERSDRFDRSDRGSDRFDRRDDRDRNRLQVTKRSFSRENEERSREREQRGSADPVRRVASMTDDRDRGSRERSKENAKRETAATPPPPQTPTKSALTEEEMNKKSIAIIEEYLHINDMKEALQCVQEMNSTQLLFVFVRNGMESTLERSTIAREHMGLLLHQLIKTGTLPTQQYYKGLQEILELADDMAIDIPHIWLYLAELITPMLHEGGIPMGELFREIAKPLIPLGKAGVLLVHILTLFCKGMSHKKAGTMWREAGLQWKDFLSEDEDVNKFVTEKNMEFTLGDESEKSKKKELSSVELTKQLDRLIQDKADNQRIIDWIEANLDEQQASSNMFIRALMTCICQSAVICENPYKVDGEQIKQKAKLLQKYLKDEQKELQALYALQALMVQMEQPANLLRMFFDSLYDEDVIKEEAFYKWESSKDPAEQQGKGVALKSVTAFFTWLREAEDESLEGKYQLPALLAAALPASVDSVEEENPEYWRSQARKTLQSVLDRKLNTNVAKNVLFFLEMQEHTSVRYFIHSRGSHEVIKVGMNTRRVCICVCLCASGMGITTYTAARILKGQLQNQTGEETVMTMDTFPYVGLAKTYSVDFQIADSAATATAYLCGVKTNLNIVGVNAAARNGVCKSQKGNEVTSILKWAKDAGKSVGIVTTTRVQHATPATTYAHSASRKWYSDADMPDSAKTDGCTDIASQLLKNTDIDVIIGGGRKYMTPRGTKDPEYPSDYSSRGKRKDGRNLIDEWRSMKMGKVAHYVWNKTDFSAVDPETTDYLMALFEPGDLRFEAERDPSMDPSIVETTEKAIRILQKNPKGFFLLVEGGRIDQAHHAGRAYMALHEAVALDNAIAKGLELTKEEETLTIVMADHSQPFTFNGYPFRGQSILGKSPLWATDMLPFTTLMYGNGPGHKITNGKRPDIRNVDTKTKNYVQLSAVPTESSTHSGEDVAVLARGPMAHLFQGVQEQNYIAHAMAYAACVGEDVRHCQGQTDPPVVHTFTSNRNGAGAAGGSAVLLSSLFSVLLAFRVLIAVVREEVEEEEEAVVGREEPEGLVNVDDTIEMLPKSRRALTIQEIAALARSSLHGISQVVKDHVTKPTAMAQGRVAHLIEWKGWCKPIDTPAALESDFNSYSDLTEGEQEARFAAGVAEQFAIAEAKLRAWSSVDGDESNDDSYDEDFLPANEPTTQSTVLPFRIVCSQSVSSPLDVPSYPPYLKDLIHSQLCQHLGLRGHCCEGGGGGGEGGGSGEPSPTAGSPDTLCSSLCSLDEHHPLLRDLGGHRGTHSHSNVAELAAKILSALQGGEELLLARLQRAGQSGSGGGDCGFHSLGGGGRGIRPCGGQDSPCYSMSYSETYLSPGEDDDTPSKDYESTVCQVEAEGNGVGYPPEFDPRRRVSDVASSGVVSLDEEDEEEEERAGEPNDQ</sequence>
<keyword evidence="2" id="KW-1185">Reference proteome</keyword>
<protein>
    <submittedName>
        <fullName evidence="1">Uncharacterized protein</fullName>
    </submittedName>
</protein>